<dbReference type="Gene3D" id="1.10.3210.10">
    <property type="entry name" value="Hypothetical protein af1432"/>
    <property type="match status" value="2"/>
</dbReference>
<dbReference type="SMART" id="SM00471">
    <property type="entry name" value="HDc"/>
    <property type="match status" value="2"/>
</dbReference>
<dbReference type="InterPro" id="IPR006674">
    <property type="entry name" value="HD_domain"/>
</dbReference>
<dbReference type="EMBL" id="KQ235637">
    <property type="protein sequence ID" value="KMZ96217.1"/>
    <property type="molecule type" value="Genomic_DNA"/>
</dbReference>
<evidence type="ECO:0000313" key="2">
    <source>
        <dbReference type="EMBL" id="KMZ96217.1"/>
    </source>
</evidence>
<feature type="domain" description="HD" evidence="1">
    <location>
        <begin position="356"/>
        <end position="448"/>
    </location>
</feature>
<dbReference type="InterPro" id="IPR003607">
    <property type="entry name" value="HD/PDEase_dom"/>
</dbReference>
<gene>
    <name evidence="2" type="ORF">PVNG_02355</name>
</gene>
<dbReference type="Proteomes" id="UP000053239">
    <property type="component" value="Unassembled WGS sequence"/>
</dbReference>
<organism evidence="2 3">
    <name type="scientific">Plasmodium vivax North Korean</name>
    <dbReference type="NCBI Taxonomy" id="1035514"/>
    <lineage>
        <taxon>Eukaryota</taxon>
        <taxon>Sar</taxon>
        <taxon>Alveolata</taxon>
        <taxon>Apicomplexa</taxon>
        <taxon>Aconoidasida</taxon>
        <taxon>Haemosporida</taxon>
        <taxon>Plasmodiidae</taxon>
        <taxon>Plasmodium</taxon>
        <taxon>Plasmodium (Plasmodium)</taxon>
    </lineage>
</organism>
<reference evidence="2 3" key="1">
    <citation type="submission" date="2011-09" db="EMBL/GenBank/DDBJ databases">
        <title>The Genome Sequence of Plasmodium vivax North Korean.</title>
        <authorList>
            <consortium name="The Broad Institute Genome Sequencing Platform"/>
            <consortium name="The Broad Institute Genome Sequencing Center for Infectious Disease"/>
            <person name="Neafsey D."/>
            <person name="Carlton J."/>
            <person name="Barnwell J."/>
            <person name="Collins W."/>
            <person name="Escalante A."/>
            <person name="Mullikin J."/>
            <person name="Saul A."/>
            <person name="Guigo R."/>
            <person name="Camara F."/>
            <person name="Young S.K."/>
            <person name="Zeng Q."/>
            <person name="Gargeya S."/>
            <person name="Fitzgerald M."/>
            <person name="Haas B."/>
            <person name="Abouelleil A."/>
            <person name="Alvarado L."/>
            <person name="Arachchi H.M."/>
            <person name="Berlin A."/>
            <person name="Brown A."/>
            <person name="Chapman S.B."/>
            <person name="Chen Z."/>
            <person name="Dunbar C."/>
            <person name="Freedman E."/>
            <person name="Gearin G."/>
            <person name="Gellesch M."/>
            <person name="Goldberg J."/>
            <person name="Griggs A."/>
            <person name="Gujja S."/>
            <person name="Heiman D."/>
            <person name="Howarth C."/>
            <person name="Larson L."/>
            <person name="Lui A."/>
            <person name="MacDonald P.J.P."/>
            <person name="Montmayeur A."/>
            <person name="Murphy C."/>
            <person name="Neiman D."/>
            <person name="Pearson M."/>
            <person name="Priest M."/>
            <person name="Roberts A."/>
            <person name="Saif S."/>
            <person name="Shea T."/>
            <person name="Shenoy N."/>
            <person name="Sisk P."/>
            <person name="Stolte C."/>
            <person name="Sykes S."/>
            <person name="Wortman J."/>
            <person name="Nusbaum C."/>
            <person name="Birren B."/>
        </authorList>
    </citation>
    <scope>NUCLEOTIDE SEQUENCE [LARGE SCALE GENOMIC DNA]</scope>
    <source>
        <strain evidence="2 3">North Korean</strain>
    </source>
</reference>
<protein>
    <recommendedName>
        <fullName evidence="1">HD domain-containing protein</fullName>
    </recommendedName>
</protein>
<dbReference type="PROSITE" id="PS51831">
    <property type="entry name" value="HD"/>
    <property type="match status" value="1"/>
</dbReference>
<dbReference type="NCBIfam" id="TIGR00277">
    <property type="entry name" value="HDIG"/>
    <property type="match status" value="2"/>
</dbReference>
<sequence length="544" mass="62754">MEREQYSSLQTLLDHSLQVAEECSKAAEILGLDSLKAGKLGLLHDIGKIQEPYYMHATSEALSNLPAPKDADISMAISSHHNPLDSISSAYVSLVAVVNKIISQNHFIPLGEDFKKFTPALQTLLQSKYELKDFYSAVTDKNILIIFKDYTKKDQIISLFTQKREELVSIVQSHKQLSFEKLLFKSIYNLKLPKNLINHLAPSKRKFQIELDNISSDRKKIILSLLDKEESNSIFLKELTGFSITGEPNYKSKKSFSVHIDNPKEPSKLKPELEKLSIASCFYQSLVLENISPEKLTREYFQQRYDLAAQDHRKKVQELGKDILINFLSYPEEKATEELSYIIGKTKFIFSFSQNLLEHLLEVSILSANFAYQIGIDVVKAKRAGFFHDIGKVSNKHTDHVPHGEQLAIKFNLENYIVETIQLHHEHSHREENPYLNIVKSMDKFSAGRVGARPNQIENTKNRNEELKTILLSFEEIQDVEFMAGGHVIKLNLKMEKFEFKELENFKNRIVQKIKESSLKYQYNYQFVINLNFNDSFLFEEYLS</sequence>
<accession>A0A0J9TN82</accession>
<evidence type="ECO:0000313" key="3">
    <source>
        <dbReference type="Proteomes" id="UP000053239"/>
    </source>
</evidence>
<dbReference type="AlphaFoldDB" id="A0A0J9TN82"/>
<dbReference type="CDD" id="cd00077">
    <property type="entry name" value="HDc"/>
    <property type="match status" value="2"/>
</dbReference>
<name>A0A0J9TN82_PLAVI</name>
<dbReference type="Pfam" id="PF01966">
    <property type="entry name" value="HD"/>
    <property type="match status" value="2"/>
</dbReference>
<dbReference type="PANTHER" id="PTHR33525">
    <property type="match status" value="1"/>
</dbReference>
<dbReference type="InterPro" id="IPR052340">
    <property type="entry name" value="RNase_Y/CdgJ"/>
</dbReference>
<dbReference type="PANTHER" id="PTHR33525:SF3">
    <property type="entry name" value="RIBONUCLEASE Y"/>
    <property type="match status" value="1"/>
</dbReference>
<evidence type="ECO:0000259" key="1">
    <source>
        <dbReference type="PROSITE" id="PS51831"/>
    </source>
</evidence>
<dbReference type="SUPFAM" id="SSF109604">
    <property type="entry name" value="HD-domain/PDEase-like"/>
    <property type="match status" value="2"/>
</dbReference>
<proteinExistence type="predicted"/>
<dbReference type="InterPro" id="IPR006675">
    <property type="entry name" value="HDIG_dom"/>
</dbReference>